<name>A0A345RP21_9PSED</name>
<feature type="coiled-coil region" evidence="1">
    <location>
        <begin position="281"/>
        <end position="308"/>
    </location>
</feature>
<dbReference type="Proteomes" id="UP000253720">
    <property type="component" value="Chromosome"/>
</dbReference>
<accession>A0A345RP21</accession>
<sequence>MSSIPLSEQMGAMALVDELRHQRKQVQEHLDLPRRRAEIAEHIRTYYQNHNIAFDDNLIEQGVRQVFARRLLLEIPPTGAIDTWLINLLVRRSSVFKTLRTSALVLLVIAFAVYKFTSPTVYSPAEVRKVSTAAAMVRDDRKKLFLEVDKQRGAVEALARRLAEQPDPHASVLLQRARSALPATDVRTSIGLSEPVTSANAGAIDTRVKELEEGRYAINRSLSDVENNVKYARRILDTRNDLKTMLQDPQFAIGIAHSSNLDQRLAEIDQLLKQVNDYDSHQDAQDAYNDLRSDLWDYEQDMLKLQSKRYRSLKERIASRWVPDEIRTQLRRKVEVIHQVLKAGDSTAAERKINHLISSMKDAGYWRRWGGSGE</sequence>
<gene>
    <name evidence="2" type="ORF">DLD99_11320</name>
</gene>
<dbReference type="EMBL" id="CP029608">
    <property type="protein sequence ID" value="AXI61037.1"/>
    <property type="molecule type" value="Genomic_DNA"/>
</dbReference>
<dbReference type="RefSeq" id="WP_114882246.1">
    <property type="nucleotide sequence ID" value="NZ_CP029608.1"/>
</dbReference>
<organism evidence="2 3">
    <name type="scientific">Pseudomonas kribbensis</name>
    <dbReference type="NCBI Taxonomy" id="1628086"/>
    <lineage>
        <taxon>Bacteria</taxon>
        <taxon>Pseudomonadati</taxon>
        <taxon>Pseudomonadota</taxon>
        <taxon>Gammaproteobacteria</taxon>
        <taxon>Pseudomonadales</taxon>
        <taxon>Pseudomonadaceae</taxon>
        <taxon>Pseudomonas</taxon>
    </lineage>
</organism>
<keyword evidence="1" id="KW-0175">Coiled coil</keyword>
<dbReference type="InterPro" id="IPR045964">
    <property type="entry name" value="DUF6384"/>
</dbReference>
<dbReference type="Pfam" id="PF19911">
    <property type="entry name" value="DUF6384"/>
    <property type="match status" value="1"/>
</dbReference>
<dbReference type="AlphaFoldDB" id="A0A345RP21"/>
<keyword evidence="3" id="KW-1185">Reference proteome</keyword>
<reference evidence="2 3" key="1">
    <citation type="submission" date="2018-05" db="EMBL/GenBank/DDBJ databases">
        <title>Complete genome sequence of Pseudomonas kribbensis 46-2(T).</title>
        <authorList>
            <person name="Jeong H."/>
            <person name="Lee S.-G."/>
            <person name="Rha E."/>
            <person name="Kim H."/>
        </authorList>
    </citation>
    <scope>NUCLEOTIDE SEQUENCE [LARGE SCALE GENOMIC DNA]</scope>
    <source>
        <strain evidence="2 3">46-2</strain>
    </source>
</reference>
<evidence type="ECO:0000256" key="1">
    <source>
        <dbReference type="SAM" id="Coils"/>
    </source>
</evidence>
<dbReference type="KEGG" id="pke:DLD99_11320"/>
<evidence type="ECO:0000313" key="2">
    <source>
        <dbReference type="EMBL" id="AXI61037.1"/>
    </source>
</evidence>
<protein>
    <submittedName>
        <fullName evidence="2">Uncharacterized protein</fullName>
    </submittedName>
</protein>
<proteinExistence type="predicted"/>
<evidence type="ECO:0000313" key="3">
    <source>
        <dbReference type="Proteomes" id="UP000253720"/>
    </source>
</evidence>